<accession>A0A934RRC7</accession>
<evidence type="ECO:0000313" key="3">
    <source>
        <dbReference type="Proteomes" id="UP000604083"/>
    </source>
</evidence>
<feature type="transmembrane region" description="Helical" evidence="1">
    <location>
        <begin position="274"/>
        <end position="293"/>
    </location>
</feature>
<dbReference type="RefSeq" id="WP_377173999.1">
    <property type="nucleotide sequence ID" value="NZ_JBHUJA010000014.1"/>
</dbReference>
<dbReference type="AlphaFoldDB" id="A0A934RRC7"/>
<feature type="transmembrane region" description="Helical" evidence="1">
    <location>
        <begin position="121"/>
        <end position="143"/>
    </location>
</feature>
<evidence type="ECO:0000313" key="2">
    <source>
        <dbReference type="EMBL" id="MBK1833634.1"/>
    </source>
</evidence>
<feature type="transmembrane region" description="Helical" evidence="1">
    <location>
        <begin position="83"/>
        <end position="109"/>
    </location>
</feature>
<feature type="transmembrane region" description="Helical" evidence="1">
    <location>
        <begin position="41"/>
        <end position="57"/>
    </location>
</feature>
<name>A0A934RRC7_9BACT</name>
<feature type="transmembrane region" description="Helical" evidence="1">
    <location>
        <begin position="181"/>
        <end position="201"/>
    </location>
</feature>
<keyword evidence="1" id="KW-0812">Transmembrane</keyword>
<organism evidence="2 3">
    <name type="scientific">Roseibacillus ishigakijimensis</name>
    <dbReference type="NCBI Taxonomy" id="454146"/>
    <lineage>
        <taxon>Bacteria</taxon>
        <taxon>Pseudomonadati</taxon>
        <taxon>Verrucomicrobiota</taxon>
        <taxon>Verrucomicrobiia</taxon>
        <taxon>Verrucomicrobiales</taxon>
        <taxon>Verrucomicrobiaceae</taxon>
        <taxon>Roseibacillus</taxon>
    </lineage>
</organism>
<keyword evidence="1" id="KW-1133">Transmembrane helix</keyword>
<dbReference type="EMBL" id="JAENIO010000011">
    <property type="protein sequence ID" value="MBK1833634.1"/>
    <property type="molecule type" value="Genomic_DNA"/>
</dbReference>
<sequence>MERSRTPWWQWPNLLSLDAPLVAVAWLWMFSRFYFIEVQDPAVYGVLAGLVWVIYVVDRIRDASSSTPELRDRHHFHDRHRRVLLSLAALVFLASIVGFFLGVPFSMLWDWPRGYPASFAAFLQASLTHGMVVLGMAILFFFLGFRSNRGMDFALFKNGWVALTFAFGTAAGAHFYSYASVLDMITSFEALGFAFLCLMNLNAIELWEREEAAGEDYPQRDFLLSLPLLLIGGTSLWAALYWHDYHKPFYYSMLVASAALLMLDHFRVTLSARLLRVLADLALLLPLPIFWFWF</sequence>
<gene>
    <name evidence="2" type="ORF">JIN78_06125</name>
</gene>
<feature type="transmembrane region" description="Helical" evidence="1">
    <location>
        <begin position="12"/>
        <end position="35"/>
    </location>
</feature>
<feature type="transmembrane region" description="Helical" evidence="1">
    <location>
        <begin position="155"/>
        <end position="175"/>
    </location>
</feature>
<comment type="caution">
    <text evidence="2">The sequence shown here is derived from an EMBL/GenBank/DDBJ whole genome shotgun (WGS) entry which is preliminary data.</text>
</comment>
<keyword evidence="3" id="KW-1185">Reference proteome</keyword>
<feature type="transmembrane region" description="Helical" evidence="1">
    <location>
        <begin position="222"/>
        <end position="243"/>
    </location>
</feature>
<evidence type="ECO:0000256" key="1">
    <source>
        <dbReference type="SAM" id="Phobius"/>
    </source>
</evidence>
<reference evidence="2" key="1">
    <citation type="submission" date="2021-01" db="EMBL/GenBank/DDBJ databases">
        <title>Modified the classification status of verrucomicrobia.</title>
        <authorList>
            <person name="Feng X."/>
        </authorList>
    </citation>
    <scope>NUCLEOTIDE SEQUENCE</scope>
    <source>
        <strain evidence="2">KCTC 12986</strain>
    </source>
</reference>
<proteinExistence type="predicted"/>
<dbReference type="Proteomes" id="UP000604083">
    <property type="component" value="Unassembled WGS sequence"/>
</dbReference>
<keyword evidence="1" id="KW-0472">Membrane</keyword>
<protein>
    <submittedName>
        <fullName evidence="2">Uncharacterized protein</fullName>
    </submittedName>
</protein>